<keyword evidence="3 8" id="KW-0812">Transmembrane</keyword>
<dbReference type="GO" id="GO:0015271">
    <property type="term" value="F:outward rectifier potassium channel activity"/>
    <property type="evidence" value="ECO:0007669"/>
    <property type="project" value="TreeGrafter"/>
</dbReference>
<comment type="similarity">
    <text evidence="8">Belongs to the two pore domain potassium channel (TC 1.A.1.8) family.</text>
</comment>
<keyword evidence="4 10" id="KW-1133">Transmembrane helix</keyword>
<evidence type="ECO:0000256" key="6">
    <source>
        <dbReference type="ARBA" id="ARBA00023136"/>
    </source>
</evidence>
<sequence length="582" mass="65635">MLEEPEDVAASRCSTLLRYTWKICTCLFSHVTLVSLVVSYCIMGAFTFQNLEAHNEIKVKRNISRIRFNVTEDLWILFQTTDVLKEDTWTAKVRDRLKVFEQELLRSMKSDGWDGTEDENVVQWSFAGALFYSIIVITTIGYGHIAPKTQWGKVVTIFYAILGIPMMLLCLSNIGDIMAQSFRFLYWRVCCYVCTRKPKKGHSRRGRSLRGSSRQPGARYSGRSRTASFRRSGRTSQRSADSALGLSECRSSYSDTDCRYYDDGDRDLAMMSRGMHSNRASQHSRFSDTVLQVSSHGGAALEQGSDDILQGLDTKTVPVLSNRYAIERDEAADNTIPRRANSTTADKDGGRQPHYLAVDMPPPPPPLPPSPAAQTRDSLKSSIRSKGAYSGSYSGSGQHRYHGDDPRQPSPCRARIMSPMGFAISRQQSQRQLKSSRLSRLREDADYDDSVDYFVDYDYDDYGGGQSSRSKPVPIWLCVFLVVTYILCGAFLFSKWEKWEFLDSAYFCFITLTTIGFGDFVPAKRVQNKDATVSIALCSLYLLFGIALLAMSFNLVQEEVINTVKQVAKRLGIVKDNEEDEE</sequence>
<organism evidence="12 13">
    <name type="scientific">Cryptotermes secundus</name>
    <dbReference type="NCBI Taxonomy" id="105785"/>
    <lineage>
        <taxon>Eukaryota</taxon>
        <taxon>Metazoa</taxon>
        <taxon>Ecdysozoa</taxon>
        <taxon>Arthropoda</taxon>
        <taxon>Hexapoda</taxon>
        <taxon>Insecta</taxon>
        <taxon>Pterygota</taxon>
        <taxon>Neoptera</taxon>
        <taxon>Polyneoptera</taxon>
        <taxon>Dictyoptera</taxon>
        <taxon>Blattodea</taxon>
        <taxon>Blattoidea</taxon>
        <taxon>Termitoidae</taxon>
        <taxon>Kalotermitidae</taxon>
        <taxon>Cryptotermitinae</taxon>
        <taxon>Cryptotermes</taxon>
    </lineage>
</organism>
<proteinExistence type="inferred from homology"/>
<dbReference type="InterPro" id="IPR003280">
    <property type="entry name" value="2pore_dom_K_chnl"/>
</dbReference>
<evidence type="ECO:0000256" key="5">
    <source>
        <dbReference type="ARBA" id="ARBA00023065"/>
    </source>
</evidence>
<evidence type="ECO:0000313" key="12">
    <source>
        <dbReference type="EMBL" id="PNF39338.1"/>
    </source>
</evidence>
<feature type="transmembrane region" description="Helical" evidence="10">
    <location>
        <begin position="157"/>
        <end position="179"/>
    </location>
</feature>
<evidence type="ECO:0000256" key="7">
    <source>
        <dbReference type="ARBA" id="ARBA00023303"/>
    </source>
</evidence>
<evidence type="ECO:0000259" key="11">
    <source>
        <dbReference type="Pfam" id="PF07885"/>
    </source>
</evidence>
<feature type="transmembrane region" description="Helical" evidence="10">
    <location>
        <begin position="533"/>
        <end position="556"/>
    </location>
</feature>
<keyword evidence="6 10" id="KW-0472">Membrane</keyword>
<dbReference type="GO" id="GO:0030322">
    <property type="term" value="P:stabilization of membrane potential"/>
    <property type="evidence" value="ECO:0007669"/>
    <property type="project" value="TreeGrafter"/>
</dbReference>
<dbReference type="PRINTS" id="PR01333">
    <property type="entry name" value="2POREKCHANEL"/>
</dbReference>
<dbReference type="EMBL" id="NEVH01004944">
    <property type="protein sequence ID" value="PNF39338.1"/>
    <property type="molecule type" value="Genomic_DNA"/>
</dbReference>
<dbReference type="Pfam" id="PF07885">
    <property type="entry name" value="Ion_trans_2"/>
    <property type="match status" value="2"/>
</dbReference>
<keyword evidence="2 8" id="KW-0813">Transport</keyword>
<dbReference type="Proteomes" id="UP000235965">
    <property type="component" value="Unassembled WGS sequence"/>
</dbReference>
<evidence type="ECO:0000256" key="2">
    <source>
        <dbReference type="ARBA" id="ARBA00022448"/>
    </source>
</evidence>
<dbReference type="STRING" id="105785.A0A2J7RES5"/>
<dbReference type="OrthoDB" id="297496at2759"/>
<feature type="transmembrane region" description="Helical" evidence="10">
    <location>
        <begin position="27"/>
        <end position="48"/>
    </location>
</feature>
<reference evidence="12 13" key="1">
    <citation type="submission" date="2017-12" db="EMBL/GenBank/DDBJ databases">
        <title>Hemimetabolous genomes reveal molecular basis of termite eusociality.</title>
        <authorList>
            <person name="Harrison M.C."/>
            <person name="Jongepier E."/>
            <person name="Robertson H.M."/>
            <person name="Arning N."/>
            <person name="Bitard-Feildel T."/>
            <person name="Chao H."/>
            <person name="Childers C.P."/>
            <person name="Dinh H."/>
            <person name="Doddapaneni H."/>
            <person name="Dugan S."/>
            <person name="Gowin J."/>
            <person name="Greiner C."/>
            <person name="Han Y."/>
            <person name="Hu H."/>
            <person name="Hughes D.S.T."/>
            <person name="Huylmans A.-K."/>
            <person name="Kemena C."/>
            <person name="Kremer L.P.M."/>
            <person name="Lee S.L."/>
            <person name="Lopez-Ezquerra A."/>
            <person name="Mallet L."/>
            <person name="Monroy-Kuhn J.M."/>
            <person name="Moser A."/>
            <person name="Murali S.C."/>
            <person name="Muzny D.M."/>
            <person name="Otani S."/>
            <person name="Piulachs M.-D."/>
            <person name="Poelchau M."/>
            <person name="Qu J."/>
            <person name="Schaub F."/>
            <person name="Wada-Katsumata A."/>
            <person name="Worley K.C."/>
            <person name="Xie Q."/>
            <person name="Ylla G."/>
            <person name="Poulsen M."/>
            <person name="Gibbs R.A."/>
            <person name="Schal C."/>
            <person name="Richards S."/>
            <person name="Belles X."/>
            <person name="Korb J."/>
            <person name="Bornberg-Bauer E."/>
        </authorList>
    </citation>
    <scope>NUCLEOTIDE SEQUENCE [LARGE SCALE GENOMIC DNA]</scope>
    <source>
        <tissue evidence="12">Whole body</tissue>
    </source>
</reference>
<name>A0A2J7RES5_9NEOP</name>
<feature type="domain" description="Potassium channel" evidence="11">
    <location>
        <begin position="481"/>
        <end position="559"/>
    </location>
</feature>
<gene>
    <name evidence="12" type="ORF">B7P43_G01514</name>
</gene>
<evidence type="ECO:0000256" key="4">
    <source>
        <dbReference type="ARBA" id="ARBA00022989"/>
    </source>
</evidence>
<keyword evidence="5 8" id="KW-0406">Ion transport</keyword>
<feature type="compositionally biased region" description="Polar residues" evidence="9">
    <location>
        <begin position="372"/>
        <end position="384"/>
    </location>
</feature>
<keyword evidence="7 8" id="KW-0407">Ion channel</keyword>
<feature type="domain" description="Potassium channel" evidence="11">
    <location>
        <begin position="119"/>
        <end position="179"/>
    </location>
</feature>
<dbReference type="GO" id="GO:0005886">
    <property type="term" value="C:plasma membrane"/>
    <property type="evidence" value="ECO:0007669"/>
    <property type="project" value="TreeGrafter"/>
</dbReference>
<evidence type="ECO:0000256" key="9">
    <source>
        <dbReference type="SAM" id="MobiDB-lite"/>
    </source>
</evidence>
<keyword evidence="13" id="KW-1185">Reference proteome</keyword>
<dbReference type="FunCoup" id="A0A2J7RES5">
    <property type="interactions" value="32"/>
</dbReference>
<feature type="transmembrane region" description="Helical" evidence="10">
    <location>
        <begin position="473"/>
        <end position="492"/>
    </location>
</feature>
<feature type="transmembrane region" description="Helical" evidence="10">
    <location>
        <begin position="504"/>
        <end position="521"/>
    </location>
</feature>
<feature type="region of interest" description="Disordered" evidence="9">
    <location>
        <begin position="198"/>
        <end position="243"/>
    </location>
</feature>
<evidence type="ECO:0000256" key="3">
    <source>
        <dbReference type="ARBA" id="ARBA00022692"/>
    </source>
</evidence>
<comment type="caution">
    <text evidence="12">The sequence shown here is derived from an EMBL/GenBank/DDBJ whole genome shotgun (WGS) entry which is preliminary data.</text>
</comment>
<feature type="compositionally biased region" description="Basic residues" evidence="9">
    <location>
        <begin position="198"/>
        <end position="208"/>
    </location>
</feature>
<feature type="compositionally biased region" description="Low complexity" evidence="9">
    <location>
        <begin position="387"/>
        <end position="397"/>
    </location>
</feature>
<feature type="compositionally biased region" description="Pro residues" evidence="9">
    <location>
        <begin position="360"/>
        <end position="371"/>
    </location>
</feature>
<evidence type="ECO:0000313" key="13">
    <source>
        <dbReference type="Proteomes" id="UP000235965"/>
    </source>
</evidence>
<dbReference type="PANTHER" id="PTHR11003:SF334">
    <property type="entry name" value="FI03418P"/>
    <property type="match status" value="1"/>
</dbReference>
<dbReference type="InParanoid" id="A0A2J7RES5"/>
<dbReference type="AlphaFoldDB" id="A0A2J7RES5"/>
<dbReference type="Gene3D" id="1.10.287.70">
    <property type="match status" value="2"/>
</dbReference>
<dbReference type="InterPro" id="IPR013099">
    <property type="entry name" value="K_chnl_dom"/>
</dbReference>
<comment type="subcellular location">
    <subcellularLocation>
        <location evidence="1">Membrane</location>
        <topology evidence="1">Multi-pass membrane protein</topology>
    </subcellularLocation>
</comment>
<evidence type="ECO:0000256" key="8">
    <source>
        <dbReference type="RuleBase" id="RU003857"/>
    </source>
</evidence>
<feature type="transmembrane region" description="Helical" evidence="10">
    <location>
        <begin position="124"/>
        <end position="145"/>
    </location>
</feature>
<feature type="compositionally biased region" description="Polar residues" evidence="9">
    <location>
        <begin position="223"/>
        <end position="240"/>
    </location>
</feature>
<feature type="region of interest" description="Disordered" evidence="9">
    <location>
        <begin position="331"/>
        <end position="412"/>
    </location>
</feature>
<dbReference type="SUPFAM" id="SSF81324">
    <property type="entry name" value="Voltage-gated potassium channels"/>
    <property type="match status" value="2"/>
</dbReference>
<protein>
    <recommendedName>
        <fullName evidence="11">Potassium channel domain-containing protein</fullName>
    </recommendedName>
</protein>
<evidence type="ECO:0000256" key="1">
    <source>
        <dbReference type="ARBA" id="ARBA00004141"/>
    </source>
</evidence>
<dbReference type="PANTHER" id="PTHR11003">
    <property type="entry name" value="POTASSIUM CHANNEL, SUBFAMILY K"/>
    <property type="match status" value="1"/>
</dbReference>
<accession>A0A2J7RES5</accession>
<dbReference type="GO" id="GO:0022841">
    <property type="term" value="F:potassium ion leak channel activity"/>
    <property type="evidence" value="ECO:0007669"/>
    <property type="project" value="TreeGrafter"/>
</dbReference>
<evidence type="ECO:0000256" key="10">
    <source>
        <dbReference type="SAM" id="Phobius"/>
    </source>
</evidence>